<sequence length="1930" mass="215907">MVYRVIKNMKNSRLQLQHFNKALTDYRGLLRDINCRLQTVLFHALFFFLLTLICLPATAQSFPVQVIPQVTPPAPIYFSDYADASTLSSPLRVQIILNDFEIANREIRLRTYFEGGGISFHSKDVVLGAEKLYLEGGVPLVLTNVQLAPYFRFENISGISPNVYGKAIPEGAYSFCFEVYDVLTGNRLSQKSCATSVVFQNEPPFLVAPRNKSNLAETNPQNIVFQWTPRHINVSNVEYELSIVEIWDTQVDPQQAFLSSPPVFQVRTTATTYVYGPADPLFLSGKNYAWRVQAKAKQGVEEIGLFKNQGYSEIYSFSYAGTCDLPIGINHEVKGSTNANIFWDDFATDVPEYTVRYRQKNLEGAEWFMNKTTSNQTTLWDLKAGTTYEYQLQKQCSVTGSDWSMAKEFTTFIADDEASVYDCGITPDFDVSNKEPLPSISSGEKFMAGDFPINILTVSGSDGRFTGTGYVTIPYLNSIRVGVEFTNVLINTDKKLAEGTVVTTYDPSLKNILDIDESVDTVEDAVDAVGEFFEGDNDLDEIRVNWALRSKKDIKIKGGKVVITNPNTGATKSEPLGDDMVITDSEGKTYYIDAEGKITEGGSLATGGAISPDTVEGVANNGQIESLTAEGVLVTFNEAGTYAMDIMPKGEIGKLKDEYTVIKDAEGNDYVLTHHAVKNRASTKIKAKIDIKNDAYNVSDVIFKTKHGDSIPTTFKGNQATLTLKGRFTFENEVIYAVVPDKDDSTKQLTAGAFTLWHLSERTVKVALVSVNGASLGNIESKVSDIFKKAVAHIEFGESLSLSVTKDELGSNQKLDVGESAWAAAYNEEQKMLVNKVKQLPNYKTDTYYILVFNDIEPTRSIGGFMPLQRQMGFVFAGDPDKEEDKNGDKSKTLAHEIGHGIFALQHPFVEYDMSENQTDWLMDYGSGDQLPHTHWAQIHDPALKFYIFQDEEDGEIAGKTWFTPDWKPFFIKNSTTIISNTENISPKGTVPGFKLSNGTKYWAAYRSDGQFKGYYNDSGIEITKTEYQNKELTIDKNDIVYLFEYVPGECNKTYRSTYAYVSSTTNNISFDEFNNNIEQVNISTNCLPDLCAEGGKFITKYEDITEEDTQKVIREIADLICNSPSDTLFLKEIEEKGIAQLFGWQQAEYYEGNWDRSKAAFEKFRDSYDNYVDYYSDAKAYIKTSSDRKAIIQIAYNLSEAQISLLTVSERLNMLRLIASGPMLGYWTSFNYNIEALALKIIRSITPENSEAFINGLTDATYNIDGKPLYKALFEGIDDVLEGDNFTQFILHLTDLTLERNHISKENAYDISTIEAFSNGRFFWDVQNEQFLWLFNKVRDNSKLIVNEVNNGDLSLKQCCVNEKIYSTGYYGNNTSTVCMEYAIDTTLKPFDLVSIQIYKDISFVGTEGDCNSKEAVVCGQEALVPAAFLLFLDGKKKNAITQNVVTNTLTAASIYFSGAEILAAKGALTWATLPAYADLFVTFTDPYFSSPGFREDASGFIQARFGTTKEEANELANLLQTSWTIGSTVMTIDTAKKLPDPNEHIKALATYKALVKKIGTEDATKLLSKDKKLAKKTATGFKNIEEDVIKLGKSDELAEETAKAETRLQGILGKNVLKSNAGKVLVKKDNLLDIESISGQFKSFTYKIGDDSNSITKQNRAGTFWNLGSNSAISHTQYVSADGNFYIKLAPDKNDGRLLFYDIEQGKFLGWGILPTKNDELINPLKDPSDYERLIQDLKLIHGLEKNTTSFDFGPKGTLVRYVDKLNAYLGSYNPSRTAGATNELGTGDVLDRLAMYKNYRFADKNAADFEPGSISMLNMPDVMASSPNTKNFFGDFNAEYLDFLIANKDKIEIIFTTNPIHQDLFKAWKNGKYVKNEITGLFQPSGFAKEIKYLRDRGISVVKFKDGSDLNLNNIDLNDMDWSKWKY</sequence>
<dbReference type="InterPro" id="IPR013783">
    <property type="entry name" value="Ig-like_fold"/>
</dbReference>
<evidence type="ECO:0000313" key="4">
    <source>
        <dbReference type="Proteomes" id="UP000185728"/>
    </source>
</evidence>
<dbReference type="PROSITE" id="PS50853">
    <property type="entry name" value="FN3"/>
    <property type="match status" value="1"/>
</dbReference>
<name>A0ABY1KJ25_9FLAO</name>
<evidence type="ECO:0000259" key="2">
    <source>
        <dbReference type="PROSITE" id="PS50853"/>
    </source>
</evidence>
<keyword evidence="4" id="KW-1185">Reference proteome</keyword>
<dbReference type="Proteomes" id="UP000185728">
    <property type="component" value="Unassembled WGS sequence"/>
</dbReference>
<comment type="caution">
    <text evidence="3">The sequence shown here is derived from an EMBL/GenBank/DDBJ whole genome shotgun (WGS) entry which is preliminary data.</text>
</comment>
<accession>A0ABY1KJ25</accession>
<keyword evidence="1" id="KW-0812">Transmembrane</keyword>
<dbReference type="SUPFAM" id="SSF49265">
    <property type="entry name" value="Fibronectin type III"/>
    <property type="match status" value="1"/>
</dbReference>
<evidence type="ECO:0000313" key="3">
    <source>
        <dbReference type="EMBL" id="SIS40278.1"/>
    </source>
</evidence>
<feature type="domain" description="Fibronectin type-III" evidence="2">
    <location>
        <begin position="325"/>
        <end position="414"/>
    </location>
</feature>
<evidence type="ECO:0000256" key="1">
    <source>
        <dbReference type="SAM" id="Phobius"/>
    </source>
</evidence>
<dbReference type="InterPro" id="IPR003961">
    <property type="entry name" value="FN3_dom"/>
</dbReference>
<dbReference type="CDD" id="cd00063">
    <property type="entry name" value="FN3"/>
    <property type="match status" value="1"/>
</dbReference>
<dbReference type="Gene3D" id="2.60.40.10">
    <property type="entry name" value="Immunoglobulins"/>
    <property type="match status" value="2"/>
</dbReference>
<dbReference type="EMBL" id="FTOB01000001">
    <property type="protein sequence ID" value="SIS40278.1"/>
    <property type="molecule type" value="Genomic_DNA"/>
</dbReference>
<protein>
    <submittedName>
        <fullName evidence="3">Fibronectin type III domain-containing protein</fullName>
    </submittedName>
</protein>
<keyword evidence="1" id="KW-0472">Membrane</keyword>
<reference evidence="3 4" key="1">
    <citation type="submission" date="2017-01" db="EMBL/GenBank/DDBJ databases">
        <authorList>
            <person name="Varghese N."/>
            <person name="Submissions S."/>
        </authorList>
    </citation>
    <scope>NUCLEOTIDE SEQUENCE [LARGE SCALE GENOMIC DNA]</scope>
    <source>
        <strain evidence="3 4">DSM 2061</strain>
    </source>
</reference>
<organism evidence="3 4">
    <name type="scientific">Zobellia uliginosa</name>
    <dbReference type="NCBI Taxonomy" id="143224"/>
    <lineage>
        <taxon>Bacteria</taxon>
        <taxon>Pseudomonadati</taxon>
        <taxon>Bacteroidota</taxon>
        <taxon>Flavobacteriia</taxon>
        <taxon>Flavobacteriales</taxon>
        <taxon>Flavobacteriaceae</taxon>
        <taxon>Zobellia</taxon>
    </lineage>
</organism>
<feature type="transmembrane region" description="Helical" evidence="1">
    <location>
        <begin position="40"/>
        <end position="59"/>
    </location>
</feature>
<proteinExistence type="predicted"/>
<dbReference type="InterPro" id="IPR036116">
    <property type="entry name" value="FN3_sf"/>
</dbReference>
<keyword evidence="1" id="KW-1133">Transmembrane helix</keyword>
<gene>
    <name evidence="3" type="ORF">SAMN05421766_101567</name>
</gene>